<sequence>MASPEPVRWLVSHAQQFEAVLSEQAKIRPRQYKLVAEFTPVSFDPSREEVWRRTEADLGLDEGTILEARWIKPVHRRYREQRFAHLLVTVSSPETANKIIRAGLILAGRHVSVRKNLAEPMRCAKCHRYDAGHLARDCPQSYDTCGTCGRTHKTADCTVKDPQQHHCVNCNEKGHAVWDRDCPIFLDLLSKVDARHPENSLQFFPTADPDSWVPKVNSWTLPIMRGQLSDIVAEAIDKGPSALPRRARTQKQRAQMTQTQLPFASQRPNGTGADA</sequence>
<dbReference type="GeneID" id="18843512"/>
<feature type="domain" description="CCHC-type" evidence="2">
    <location>
        <begin position="144"/>
        <end position="159"/>
    </location>
</feature>
<feature type="domain" description="CCHC-type" evidence="2">
    <location>
        <begin position="166"/>
        <end position="184"/>
    </location>
</feature>
<dbReference type="RefSeq" id="XP_007368862.1">
    <property type="nucleotide sequence ID" value="XM_007368800.1"/>
</dbReference>
<evidence type="ECO:0000313" key="3">
    <source>
        <dbReference type="EMBL" id="EJF58327.1"/>
    </source>
</evidence>
<proteinExistence type="predicted"/>
<dbReference type="KEGG" id="dsq:DICSQDRAFT_67260"/>
<evidence type="ECO:0000259" key="2">
    <source>
        <dbReference type="SMART" id="SM00343"/>
    </source>
</evidence>
<dbReference type="GO" id="GO:0003676">
    <property type="term" value="F:nucleic acid binding"/>
    <property type="evidence" value="ECO:0007669"/>
    <property type="project" value="InterPro"/>
</dbReference>
<dbReference type="Proteomes" id="UP000053319">
    <property type="component" value="Unassembled WGS sequence"/>
</dbReference>
<reference evidence="3 4" key="1">
    <citation type="journal article" date="2012" name="Science">
        <title>The Paleozoic origin of enzymatic lignin decomposition reconstructed from 31 fungal genomes.</title>
        <authorList>
            <person name="Floudas D."/>
            <person name="Binder M."/>
            <person name="Riley R."/>
            <person name="Barry K."/>
            <person name="Blanchette R.A."/>
            <person name="Henrissat B."/>
            <person name="Martinez A.T."/>
            <person name="Otillar R."/>
            <person name="Spatafora J.W."/>
            <person name="Yadav J.S."/>
            <person name="Aerts A."/>
            <person name="Benoit I."/>
            <person name="Boyd A."/>
            <person name="Carlson A."/>
            <person name="Copeland A."/>
            <person name="Coutinho P.M."/>
            <person name="de Vries R.P."/>
            <person name="Ferreira P."/>
            <person name="Findley K."/>
            <person name="Foster B."/>
            <person name="Gaskell J."/>
            <person name="Glotzer D."/>
            <person name="Gorecki P."/>
            <person name="Heitman J."/>
            <person name="Hesse C."/>
            <person name="Hori C."/>
            <person name="Igarashi K."/>
            <person name="Jurgens J.A."/>
            <person name="Kallen N."/>
            <person name="Kersten P."/>
            <person name="Kohler A."/>
            <person name="Kuees U."/>
            <person name="Kumar T.K.A."/>
            <person name="Kuo A."/>
            <person name="LaButti K."/>
            <person name="Larrondo L.F."/>
            <person name="Lindquist E."/>
            <person name="Ling A."/>
            <person name="Lombard V."/>
            <person name="Lucas S."/>
            <person name="Lundell T."/>
            <person name="Martin R."/>
            <person name="McLaughlin D.J."/>
            <person name="Morgenstern I."/>
            <person name="Morin E."/>
            <person name="Murat C."/>
            <person name="Nagy L.G."/>
            <person name="Nolan M."/>
            <person name="Ohm R.A."/>
            <person name="Patyshakuliyeva A."/>
            <person name="Rokas A."/>
            <person name="Ruiz-Duenas F.J."/>
            <person name="Sabat G."/>
            <person name="Salamov A."/>
            <person name="Samejima M."/>
            <person name="Schmutz J."/>
            <person name="Slot J.C."/>
            <person name="St John F."/>
            <person name="Stenlid J."/>
            <person name="Sun H."/>
            <person name="Sun S."/>
            <person name="Syed K."/>
            <person name="Tsang A."/>
            <person name="Wiebenga A."/>
            <person name="Young D."/>
            <person name="Pisabarro A."/>
            <person name="Eastwood D.C."/>
            <person name="Martin F."/>
            <person name="Cullen D."/>
            <person name="Grigoriev I.V."/>
            <person name="Hibbett D.S."/>
        </authorList>
    </citation>
    <scope>NUCLEOTIDE SEQUENCE [LARGE SCALE GENOMIC DNA]</scope>
    <source>
        <strain evidence="3 4">LYAD-421 SS1</strain>
    </source>
</reference>
<dbReference type="InterPro" id="IPR001878">
    <property type="entry name" value="Znf_CCHC"/>
</dbReference>
<name>R7STM6_DICSQ</name>
<evidence type="ECO:0000313" key="4">
    <source>
        <dbReference type="Proteomes" id="UP000053319"/>
    </source>
</evidence>
<dbReference type="AlphaFoldDB" id="R7STM6"/>
<dbReference type="SMART" id="SM00343">
    <property type="entry name" value="ZnF_C2HC"/>
    <property type="match status" value="3"/>
</dbReference>
<feature type="compositionally biased region" description="Polar residues" evidence="1">
    <location>
        <begin position="252"/>
        <end position="269"/>
    </location>
</feature>
<organism evidence="3 4">
    <name type="scientific">Dichomitus squalens (strain LYAD-421)</name>
    <name type="common">Western red white-rot fungus</name>
    <dbReference type="NCBI Taxonomy" id="732165"/>
    <lineage>
        <taxon>Eukaryota</taxon>
        <taxon>Fungi</taxon>
        <taxon>Dikarya</taxon>
        <taxon>Basidiomycota</taxon>
        <taxon>Agaricomycotina</taxon>
        <taxon>Agaricomycetes</taxon>
        <taxon>Polyporales</taxon>
        <taxon>Polyporaceae</taxon>
        <taxon>Dichomitus</taxon>
    </lineage>
</organism>
<dbReference type="OMA" id="TILEARW"/>
<gene>
    <name evidence="3" type="ORF">DICSQDRAFT_67260</name>
</gene>
<dbReference type="EMBL" id="JH719436">
    <property type="protein sequence ID" value="EJF58327.1"/>
    <property type="molecule type" value="Genomic_DNA"/>
</dbReference>
<dbReference type="GO" id="GO:0008270">
    <property type="term" value="F:zinc ion binding"/>
    <property type="evidence" value="ECO:0007669"/>
    <property type="project" value="InterPro"/>
</dbReference>
<feature type="region of interest" description="Disordered" evidence="1">
    <location>
        <begin position="241"/>
        <end position="275"/>
    </location>
</feature>
<evidence type="ECO:0000256" key="1">
    <source>
        <dbReference type="SAM" id="MobiDB-lite"/>
    </source>
</evidence>
<feature type="domain" description="CCHC-type" evidence="2">
    <location>
        <begin position="122"/>
        <end position="140"/>
    </location>
</feature>
<dbReference type="HOGENOM" id="CLU_083074_0_0_1"/>
<protein>
    <recommendedName>
        <fullName evidence="2">CCHC-type domain-containing protein</fullName>
    </recommendedName>
</protein>
<accession>R7STM6</accession>